<evidence type="ECO:0000313" key="14">
    <source>
        <dbReference type="EMBL" id="KAH9515883.1"/>
    </source>
</evidence>
<dbReference type="InterPro" id="IPR059182">
    <property type="entry name" value="Khc_C"/>
</dbReference>
<feature type="coiled-coil region" evidence="12">
    <location>
        <begin position="850"/>
        <end position="930"/>
    </location>
</feature>
<evidence type="ECO:0000256" key="11">
    <source>
        <dbReference type="PROSITE-ProRule" id="PRU00283"/>
    </source>
</evidence>
<dbReference type="InterPro" id="IPR027640">
    <property type="entry name" value="Kinesin-like_fam"/>
</dbReference>
<dbReference type="GO" id="GO:0003777">
    <property type="term" value="F:microtubule motor activity"/>
    <property type="evidence" value="ECO:0007669"/>
    <property type="project" value="InterPro"/>
</dbReference>
<dbReference type="Proteomes" id="UP000790347">
    <property type="component" value="Unassembled WGS sequence"/>
</dbReference>
<evidence type="ECO:0000256" key="4">
    <source>
        <dbReference type="ARBA" id="ARBA00022741"/>
    </source>
</evidence>
<feature type="coiled-coil region" evidence="12">
    <location>
        <begin position="642"/>
        <end position="816"/>
    </location>
</feature>
<keyword evidence="5 11" id="KW-0067">ATP-binding</keyword>
<dbReference type="GO" id="GO:0008017">
    <property type="term" value="F:microtubule binding"/>
    <property type="evidence" value="ECO:0007669"/>
    <property type="project" value="InterPro"/>
</dbReference>
<dbReference type="InterPro" id="IPR019821">
    <property type="entry name" value="Kinesin_motor_CS"/>
</dbReference>
<dbReference type="GO" id="GO:1904115">
    <property type="term" value="C:axon cytoplasm"/>
    <property type="evidence" value="ECO:0007669"/>
    <property type="project" value="GOC"/>
</dbReference>
<keyword evidence="8" id="KW-0206">Cytoskeleton</keyword>
<accession>A0A922HXJ5</accession>
<dbReference type="InterPro" id="IPR036961">
    <property type="entry name" value="Kinesin_motor_dom_sf"/>
</dbReference>
<dbReference type="PROSITE" id="PS50067">
    <property type="entry name" value="KINESIN_MOTOR_2"/>
    <property type="match status" value="1"/>
</dbReference>
<evidence type="ECO:0000256" key="6">
    <source>
        <dbReference type="ARBA" id="ARBA00023054"/>
    </source>
</evidence>
<dbReference type="FunFam" id="3.40.850.10:FF:000067">
    <property type="entry name" value="Kinesin-like protein"/>
    <property type="match status" value="1"/>
</dbReference>
<proteinExistence type="inferred from homology"/>
<comment type="subcellular location">
    <subcellularLocation>
        <location evidence="1">Cytoplasm</location>
        <location evidence="1">Cytoskeleton</location>
    </subcellularLocation>
</comment>
<comment type="subunit">
    <text evidence="9">Oligomer composed of two heavy chains and two light chains.</text>
</comment>
<dbReference type="GO" id="GO:0005874">
    <property type="term" value="C:microtubule"/>
    <property type="evidence" value="ECO:0007669"/>
    <property type="project" value="UniProtKB-KW"/>
</dbReference>
<dbReference type="GO" id="GO:0007292">
    <property type="term" value="P:female gamete generation"/>
    <property type="evidence" value="ECO:0007669"/>
    <property type="project" value="UniProtKB-ARBA"/>
</dbReference>
<dbReference type="GO" id="GO:0005524">
    <property type="term" value="F:ATP binding"/>
    <property type="evidence" value="ECO:0007669"/>
    <property type="project" value="UniProtKB-UniRule"/>
</dbReference>
<comment type="caution">
    <text evidence="14">The sequence shown here is derived from an EMBL/GenBank/DDBJ whole genome shotgun (WGS) entry which is preliminary data.</text>
</comment>
<dbReference type="Gene3D" id="1.10.287.1490">
    <property type="match status" value="2"/>
</dbReference>
<dbReference type="PANTHER" id="PTHR47968">
    <property type="entry name" value="CENTROMERE PROTEIN E"/>
    <property type="match status" value="1"/>
</dbReference>
<sequence length="1177" mass="133702">MSDGSECNIKVVCRFRPLNDSEEKSGSKFVVKFPSNSEEGLTISGKTYVFDKVFKPNASQEKVYNEAAKAIVKDVLGGYNGTIFAYGQTSSGKTHTMEGVLNDPDYMGIIPRIVNDIFNYIYSIDEAIEFHIKVSYFEIYLDKIRDLLDVSKVNLSVHEDKNRCTFVKGATERFVTCPEEVMEVIDEGKSNRHIAVTNMNEHSSRSHSVFLINVKQENQDNQKKLTGKLYLVDLAGSEKVSKTGAEGMVLDEAKNINKSLSALGNVISALADGNKSHIPYRDSKLTRILQESLGGNSRTTIIICCSPASFNEMETKSTLEFGRRAKTIKNVVIVNEELTAEEWKRRYEREREKVTKLRAQLQRCEQELTRWRNGESVPPDEQSGLVRDLDTSTLSLSESVHNLPAASAPAMNINVPMFAATTNEPLTNEERMKFEEERARLYAQLDEKDDEIDKYSQQIEKLKEQIVEQEEIFTSSRRDNDVLQADITRFQQENESLKEEVKEVLQALEELAVNYDQKSQEFETKNREFETLSEELTQKSSLLNGQESELQQIKEQMNHQKRRYVEMVTNLMKDLSEVGIVLGSNQNASFIGELKISNDASKLDDEFTVARLFISKMKSEVKALTTRTAHLETYQSSCNKKIESYEKELQERRLLISQYEAKMNSLQETIKEADKKLRVLEETVDQLNEECAKLKAAEEMHQVTSKEKEKEKDSVEQMKNALEQQIEKHRENHQKQLATLRDEIAERQSMVDQYKDLNQKMTLALERLQQDYDKLKAEENDKSAKLHEMTLLNEKCEQAKQDLKGLEETVAKELNSLFNLRKLFVEDIKNRFKKISIGEEQDDSSNSGGSLAQKQKIAFLENNLEQLTKVHKQLVRDNAELRCELPKLEKRLRTTMERVKTLEAALKEAKESAMKDRKRYQHEVDRIKEAVRQKNLARRGHVAQIVKPIRAGGGPNTVVYRPNNMQSNPRTGASRLSWSGPAGLILDGQYNWIPAGVAAAPPPCLLDTRRCGGCAAPPAWYPAKGVNFNASCLTVGFYARRVASGLRFGTAGSAITCALHLIPLKKLRTPNSIIIIANQKVEEIQYFCGKKPHKSFHVAILVAKANTTGNRPRTNLNGSLRSRSFCCKMNHSLLVNIRASMLRLFTNKRVPLSKPLCGSILRLNMIIDPMFNPSLCL</sequence>
<evidence type="ECO:0000256" key="1">
    <source>
        <dbReference type="ARBA" id="ARBA00004245"/>
    </source>
</evidence>
<evidence type="ECO:0000256" key="5">
    <source>
        <dbReference type="ARBA" id="ARBA00022840"/>
    </source>
</evidence>
<keyword evidence="3" id="KW-0493">Microtubule</keyword>
<dbReference type="InterPro" id="IPR001752">
    <property type="entry name" value="Kinesin_motor_dom"/>
</dbReference>
<keyword evidence="7 11" id="KW-0505">Motor protein</keyword>
<dbReference type="EMBL" id="ASGP02000003">
    <property type="protein sequence ID" value="KAH9515883.1"/>
    <property type="molecule type" value="Genomic_DNA"/>
</dbReference>
<dbReference type="AlphaFoldDB" id="A0A922HXJ5"/>
<dbReference type="PROSITE" id="PS00411">
    <property type="entry name" value="KINESIN_MOTOR_1"/>
    <property type="match status" value="1"/>
</dbReference>
<evidence type="ECO:0000256" key="3">
    <source>
        <dbReference type="ARBA" id="ARBA00022701"/>
    </source>
</evidence>
<evidence type="ECO:0000256" key="7">
    <source>
        <dbReference type="ARBA" id="ARBA00023175"/>
    </source>
</evidence>
<dbReference type="CDD" id="cd01369">
    <property type="entry name" value="KISc_KHC_KIF5"/>
    <property type="match status" value="1"/>
</dbReference>
<dbReference type="CDD" id="cd23649">
    <property type="entry name" value="Khc_CBD_cc"/>
    <property type="match status" value="1"/>
</dbReference>
<evidence type="ECO:0000256" key="2">
    <source>
        <dbReference type="ARBA" id="ARBA00022490"/>
    </source>
</evidence>
<keyword evidence="2" id="KW-0963">Cytoplasm</keyword>
<evidence type="ECO:0000256" key="8">
    <source>
        <dbReference type="ARBA" id="ARBA00023212"/>
    </source>
</evidence>
<dbReference type="SMART" id="SM00129">
    <property type="entry name" value="KISc"/>
    <property type="match status" value="1"/>
</dbReference>
<feature type="domain" description="Kinesin motor" evidence="13">
    <location>
        <begin position="8"/>
        <end position="328"/>
    </location>
</feature>
<organism evidence="14 15">
    <name type="scientific">Dermatophagoides farinae</name>
    <name type="common">American house dust mite</name>
    <dbReference type="NCBI Taxonomy" id="6954"/>
    <lineage>
        <taxon>Eukaryota</taxon>
        <taxon>Metazoa</taxon>
        <taxon>Ecdysozoa</taxon>
        <taxon>Arthropoda</taxon>
        <taxon>Chelicerata</taxon>
        <taxon>Arachnida</taxon>
        <taxon>Acari</taxon>
        <taxon>Acariformes</taxon>
        <taxon>Sarcoptiformes</taxon>
        <taxon>Astigmata</taxon>
        <taxon>Psoroptidia</taxon>
        <taxon>Analgoidea</taxon>
        <taxon>Pyroglyphidae</taxon>
        <taxon>Dermatophagoidinae</taxon>
        <taxon>Dermatophagoides</taxon>
    </lineage>
</organism>
<reference evidence="14" key="2">
    <citation type="journal article" date="2022" name="Res Sq">
        <title>Comparative Genomics Reveals Insights into the Divergent Evolution of Astigmatic Mites and Household Pest Adaptations.</title>
        <authorList>
            <person name="Xiong Q."/>
            <person name="Wan A.T.-Y."/>
            <person name="Liu X.-Y."/>
            <person name="Fung C.S.-H."/>
            <person name="Xiao X."/>
            <person name="Malainual N."/>
            <person name="Hou J."/>
            <person name="Wang L."/>
            <person name="Wang M."/>
            <person name="Yang K."/>
            <person name="Cui Y."/>
            <person name="Leung E."/>
            <person name="Nong W."/>
            <person name="Shin S.-K."/>
            <person name="Au S."/>
            <person name="Jeong K.Y."/>
            <person name="Chew F.T."/>
            <person name="Hui J."/>
            <person name="Leung T.F."/>
            <person name="Tungtrongchitr A."/>
            <person name="Zhong N."/>
            <person name="Liu Z."/>
            <person name="Tsui S."/>
        </authorList>
    </citation>
    <scope>NUCLEOTIDE SEQUENCE</scope>
    <source>
        <strain evidence="14">Derf</strain>
        <tissue evidence="14">Whole organism</tissue>
    </source>
</reference>
<protein>
    <recommendedName>
        <fullName evidence="10">Kinesin heavy chain</fullName>
    </recommendedName>
</protein>
<dbReference type="Gene3D" id="6.10.250.1590">
    <property type="match status" value="1"/>
</dbReference>
<dbReference type="Gene3D" id="3.40.850.10">
    <property type="entry name" value="Kinesin motor domain"/>
    <property type="match status" value="1"/>
</dbReference>
<dbReference type="GO" id="GO:0098957">
    <property type="term" value="P:anterograde axonal transport of mitochondrion"/>
    <property type="evidence" value="ECO:0007669"/>
    <property type="project" value="UniProtKB-ARBA"/>
</dbReference>
<name>A0A922HXJ5_DERFA</name>
<keyword evidence="6 12" id="KW-0175">Coiled coil</keyword>
<evidence type="ECO:0000259" key="13">
    <source>
        <dbReference type="PROSITE" id="PS50067"/>
    </source>
</evidence>
<dbReference type="GO" id="GO:0030951">
    <property type="term" value="P:establishment or maintenance of microtubule cytoskeleton polarity"/>
    <property type="evidence" value="ECO:0007669"/>
    <property type="project" value="UniProtKB-ARBA"/>
</dbReference>
<feature type="coiled-coil region" evidence="12">
    <location>
        <begin position="431"/>
        <end position="570"/>
    </location>
</feature>
<evidence type="ECO:0000313" key="15">
    <source>
        <dbReference type="Proteomes" id="UP000790347"/>
    </source>
</evidence>
<keyword evidence="15" id="KW-1185">Reference proteome</keyword>
<gene>
    <name evidence="14" type="primary">KIF5B</name>
    <name evidence="14" type="ORF">DERF_006657</name>
</gene>
<feature type="coiled-coil region" evidence="12">
    <location>
        <begin position="333"/>
        <end position="374"/>
    </location>
</feature>
<reference evidence="14" key="1">
    <citation type="submission" date="2013-05" db="EMBL/GenBank/DDBJ databases">
        <authorList>
            <person name="Yim A.K.Y."/>
            <person name="Chan T.F."/>
            <person name="Ji K.M."/>
            <person name="Liu X.Y."/>
            <person name="Zhou J.W."/>
            <person name="Li R.Q."/>
            <person name="Yang K.Y."/>
            <person name="Li J."/>
            <person name="Li M."/>
            <person name="Law P.T.W."/>
            <person name="Wu Y.L."/>
            <person name="Cai Z.L."/>
            <person name="Qin H."/>
            <person name="Bao Y."/>
            <person name="Leung R.K.K."/>
            <person name="Ng P.K.S."/>
            <person name="Zou J."/>
            <person name="Zhong X.J."/>
            <person name="Ran P.X."/>
            <person name="Zhong N.S."/>
            <person name="Liu Z.G."/>
            <person name="Tsui S.K.W."/>
        </authorList>
    </citation>
    <scope>NUCLEOTIDE SEQUENCE</scope>
    <source>
        <strain evidence="14">Derf</strain>
        <tissue evidence="14">Whole organism</tissue>
    </source>
</reference>
<dbReference type="SUPFAM" id="SSF52540">
    <property type="entry name" value="P-loop containing nucleoside triphosphate hydrolases"/>
    <property type="match status" value="1"/>
</dbReference>
<dbReference type="PRINTS" id="PR00380">
    <property type="entry name" value="KINESINHEAVY"/>
</dbReference>
<comment type="similarity">
    <text evidence="11">Belongs to the TRAFAC class myosin-kinesin ATPase superfamily. Kinesin family.</text>
</comment>
<dbReference type="GO" id="GO:0005871">
    <property type="term" value="C:kinesin complex"/>
    <property type="evidence" value="ECO:0007669"/>
    <property type="project" value="UniProtKB-ARBA"/>
</dbReference>
<feature type="binding site" evidence="11">
    <location>
        <begin position="87"/>
        <end position="94"/>
    </location>
    <ligand>
        <name>ATP</name>
        <dbReference type="ChEBI" id="CHEBI:30616"/>
    </ligand>
</feature>
<dbReference type="InterPro" id="IPR027417">
    <property type="entry name" value="P-loop_NTPase"/>
</dbReference>
<dbReference type="Pfam" id="PF00225">
    <property type="entry name" value="Kinesin"/>
    <property type="match status" value="1"/>
</dbReference>
<evidence type="ECO:0000256" key="12">
    <source>
        <dbReference type="SAM" id="Coils"/>
    </source>
</evidence>
<dbReference type="GO" id="GO:0007097">
    <property type="term" value="P:nuclear migration"/>
    <property type="evidence" value="ECO:0007669"/>
    <property type="project" value="UniProtKB-ARBA"/>
</dbReference>
<evidence type="ECO:0000256" key="10">
    <source>
        <dbReference type="ARBA" id="ARBA00069521"/>
    </source>
</evidence>
<keyword evidence="4 11" id="KW-0547">Nucleotide-binding</keyword>
<dbReference type="PANTHER" id="PTHR47968:SF36">
    <property type="entry name" value="KINESIN HEAVY CHAIN ISOFORM X1"/>
    <property type="match status" value="1"/>
</dbReference>
<dbReference type="GO" id="GO:0048489">
    <property type="term" value="P:synaptic vesicle transport"/>
    <property type="evidence" value="ECO:0007669"/>
    <property type="project" value="UniProtKB-ARBA"/>
</dbReference>
<evidence type="ECO:0000256" key="9">
    <source>
        <dbReference type="ARBA" id="ARBA00064588"/>
    </source>
</evidence>